<keyword evidence="1" id="KW-0813">Transport</keyword>
<accession>A0A0C3AX18</accession>
<dbReference type="AlphaFoldDB" id="A0A0C3AX18"/>
<dbReference type="STRING" id="933852.A0A0C3AX18"/>
<dbReference type="Proteomes" id="UP000054097">
    <property type="component" value="Unassembled WGS sequence"/>
</dbReference>
<feature type="domain" description="Importin-9 central HEAT repeats" evidence="3">
    <location>
        <begin position="337"/>
        <end position="583"/>
    </location>
</feature>
<dbReference type="PANTHER" id="PTHR10997:SF9">
    <property type="entry name" value="IMPORTIN-9"/>
    <property type="match status" value="1"/>
</dbReference>
<dbReference type="GO" id="GO:0006606">
    <property type="term" value="P:protein import into nucleus"/>
    <property type="evidence" value="ECO:0007669"/>
    <property type="project" value="TreeGrafter"/>
</dbReference>
<evidence type="ECO:0000313" key="4">
    <source>
        <dbReference type="EMBL" id="KIM23791.1"/>
    </source>
</evidence>
<evidence type="ECO:0000313" key="5">
    <source>
        <dbReference type="Proteomes" id="UP000054097"/>
    </source>
</evidence>
<dbReference type="InterPro" id="IPR013598">
    <property type="entry name" value="Exportin-1/Importin-b-like"/>
</dbReference>
<dbReference type="PANTHER" id="PTHR10997">
    <property type="entry name" value="IMPORTIN-7, 8, 11"/>
    <property type="match status" value="1"/>
</dbReference>
<proteinExistence type="predicted"/>
<protein>
    <recommendedName>
        <fullName evidence="6">Importin N-terminal domain-containing protein</fullName>
    </recommendedName>
</protein>
<dbReference type="HOGENOM" id="CLU_008920_1_1_1"/>
<dbReference type="Gene3D" id="1.25.10.10">
    <property type="entry name" value="Leucine-rich Repeat Variant"/>
    <property type="match status" value="1"/>
</dbReference>
<evidence type="ECO:0008006" key="6">
    <source>
        <dbReference type="Google" id="ProtNLM"/>
    </source>
</evidence>
<name>A0A0C3AX18_SERVB</name>
<dbReference type="InterPro" id="IPR011989">
    <property type="entry name" value="ARM-like"/>
</dbReference>
<keyword evidence="5" id="KW-1185">Reference proteome</keyword>
<organism evidence="4 5">
    <name type="scientific">Serendipita vermifera MAFF 305830</name>
    <dbReference type="NCBI Taxonomy" id="933852"/>
    <lineage>
        <taxon>Eukaryota</taxon>
        <taxon>Fungi</taxon>
        <taxon>Dikarya</taxon>
        <taxon>Basidiomycota</taxon>
        <taxon>Agaricomycotina</taxon>
        <taxon>Agaricomycetes</taxon>
        <taxon>Sebacinales</taxon>
        <taxon>Serendipitaceae</taxon>
        <taxon>Serendipita</taxon>
    </lineage>
</organism>
<dbReference type="GO" id="GO:0005635">
    <property type="term" value="C:nuclear envelope"/>
    <property type="evidence" value="ECO:0007669"/>
    <property type="project" value="TreeGrafter"/>
</dbReference>
<dbReference type="OrthoDB" id="431626at2759"/>
<dbReference type="InterPro" id="IPR016024">
    <property type="entry name" value="ARM-type_fold"/>
</dbReference>
<dbReference type="EMBL" id="KN824332">
    <property type="protein sequence ID" value="KIM23791.1"/>
    <property type="molecule type" value="Genomic_DNA"/>
</dbReference>
<reference evidence="4 5" key="1">
    <citation type="submission" date="2014-04" db="EMBL/GenBank/DDBJ databases">
        <authorList>
            <consortium name="DOE Joint Genome Institute"/>
            <person name="Kuo A."/>
            <person name="Zuccaro A."/>
            <person name="Kohler A."/>
            <person name="Nagy L.G."/>
            <person name="Floudas D."/>
            <person name="Copeland A."/>
            <person name="Barry K.W."/>
            <person name="Cichocki N."/>
            <person name="Veneault-Fourrey C."/>
            <person name="LaButti K."/>
            <person name="Lindquist E.A."/>
            <person name="Lipzen A."/>
            <person name="Lundell T."/>
            <person name="Morin E."/>
            <person name="Murat C."/>
            <person name="Sun H."/>
            <person name="Tunlid A."/>
            <person name="Henrissat B."/>
            <person name="Grigoriev I.V."/>
            <person name="Hibbett D.S."/>
            <person name="Martin F."/>
            <person name="Nordberg H.P."/>
            <person name="Cantor M.N."/>
            <person name="Hua S.X."/>
        </authorList>
    </citation>
    <scope>NUCLEOTIDE SEQUENCE [LARGE SCALE GENOMIC DNA]</scope>
    <source>
        <strain evidence="4 5">MAFF 305830</strain>
    </source>
</reference>
<evidence type="ECO:0000259" key="3">
    <source>
        <dbReference type="Pfam" id="PF25018"/>
    </source>
</evidence>
<sequence length="1020" mass="110282">MASEIANVLVATLSTDQNTRIAAELRINELFRTPGIVLRKYVQEHWSDSLPKFVGPLPPPDVKQRVRSLVFSGLSDTQRKIRTSSAFVLSFIAKADYPEDYPTLLSDLLSLLSSGNTSSIHGAMQVLSDFIRNELAEDQLLPVLRQLLPLLLTILAPQAGSEQHSPLTRARAVAIFRQCMTALDMVRKEHPDAVAEAVSTVLPQWLSTFHALLSTPPSADVTDPSNWDAISIRIQIFRTLDVIQQSFTMTPEVTEGFCNIIVQNLNDLMVPFRTYYILGGTNSDKGGLEPPTPVSADDPDINLSLMHLACPAMDFLGEVIRKSTKKTKVAADWTTANIGTVMTLALYWAQIPVEDEDIWEEDANAFVRDESEGVEAYTGRVASLDVVNDLLEHYPEQTMSWLWGATQNSVKTAQQLKVDGNPDWWRLLEACLCAINNEEIVEAVETSAERGTPCAFDGQALLTTVLPPILTEPGTPFLQGRAFVTASSYARLLPAPLMSQYLNASLEALESSASGIPLKVAALKAVRNFCSIPSDKPIAPLAPRVVAALAPFMSSVTEDSLVLVLEALSTVTQVDDGSWLTPDIATKIVQMLLSTYERNVNDPISLSITTDIFTFLAAAEAPGVYQAAVMATVPVLGPTIANNDGWVCCSALQILTAVFDGAKLGQLGDGVIAALGPALFTALGKVADPEAISEGCRLLTCLIRKDPAQFLAWTDPADGSTSLQRVGVFLQRLLSPDVEEAAGLATGDLLVTLFRKAGDAVGPMMGPLLEVVIKRLSVAKTATGSQSLIIPYAYLIQKDPTSVLDLLEKITLENGQNGLQVLLSSWCENAETFIGNWATRVSHAALTQLFMTQRPSLDQIRVKGDLIITAATSNVIVTRSRAKQTPHEYSQIPFKLKALKLIINVLQLNGESATLGGTNVDFDGASSNGDDDEWEDEGGGVAEAVLLSQALQFETDDQPGTGMEDEELANDPVMQIDLTKNTVSFLQECASRNVSNFSALVDQLSVEEMTVVRQAVTAGA</sequence>
<dbReference type="Pfam" id="PF25018">
    <property type="entry name" value="HEAT_IPO9_c"/>
    <property type="match status" value="1"/>
</dbReference>
<gene>
    <name evidence="4" type="ORF">M408DRAFT_27619</name>
</gene>
<dbReference type="GO" id="GO:0005829">
    <property type="term" value="C:cytosol"/>
    <property type="evidence" value="ECO:0007669"/>
    <property type="project" value="TreeGrafter"/>
</dbReference>
<evidence type="ECO:0000259" key="2">
    <source>
        <dbReference type="Pfam" id="PF08389"/>
    </source>
</evidence>
<dbReference type="Pfam" id="PF08389">
    <property type="entry name" value="Xpo1"/>
    <property type="match status" value="1"/>
</dbReference>
<dbReference type="InterPro" id="IPR056840">
    <property type="entry name" value="HEAT_IPO9_central"/>
</dbReference>
<dbReference type="SUPFAM" id="SSF48371">
    <property type="entry name" value="ARM repeat"/>
    <property type="match status" value="1"/>
</dbReference>
<feature type="domain" description="Exportin-1/Importin-beta-like" evidence="2">
    <location>
        <begin position="79"/>
        <end position="207"/>
    </location>
</feature>
<reference evidence="5" key="2">
    <citation type="submission" date="2015-01" db="EMBL/GenBank/DDBJ databases">
        <title>Evolutionary Origins and Diversification of the Mycorrhizal Mutualists.</title>
        <authorList>
            <consortium name="DOE Joint Genome Institute"/>
            <consortium name="Mycorrhizal Genomics Consortium"/>
            <person name="Kohler A."/>
            <person name="Kuo A."/>
            <person name="Nagy L.G."/>
            <person name="Floudas D."/>
            <person name="Copeland A."/>
            <person name="Barry K.W."/>
            <person name="Cichocki N."/>
            <person name="Veneault-Fourrey C."/>
            <person name="LaButti K."/>
            <person name="Lindquist E.A."/>
            <person name="Lipzen A."/>
            <person name="Lundell T."/>
            <person name="Morin E."/>
            <person name="Murat C."/>
            <person name="Riley R."/>
            <person name="Ohm R."/>
            <person name="Sun H."/>
            <person name="Tunlid A."/>
            <person name="Henrissat B."/>
            <person name="Grigoriev I.V."/>
            <person name="Hibbett D.S."/>
            <person name="Martin F."/>
        </authorList>
    </citation>
    <scope>NUCLEOTIDE SEQUENCE [LARGE SCALE GENOMIC DNA]</scope>
    <source>
        <strain evidence="5">MAFF 305830</strain>
    </source>
</reference>
<keyword evidence="1" id="KW-0653">Protein transport</keyword>
<evidence type="ECO:0000256" key="1">
    <source>
        <dbReference type="ARBA" id="ARBA00022927"/>
    </source>
</evidence>